<organism evidence="11 12">
    <name type="scientific">Salvator merianae</name>
    <name type="common">Argentine black and white tegu</name>
    <name type="synonym">Tupinambis merianae</name>
    <dbReference type="NCBI Taxonomy" id="96440"/>
    <lineage>
        <taxon>Eukaryota</taxon>
        <taxon>Metazoa</taxon>
        <taxon>Chordata</taxon>
        <taxon>Craniata</taxon>
        <taxon>Vertebrata</taxon>
        <taxon>Euteleostomi</taxon>
        <taxon>Lepidosauria</taxon>
        <taxon>Squamata</taxon>
        <taxon>Bifurcata</taxon>
        <taxon>Unidentata</taxon>
        <taxon>Episquamata</taxon>
        <taxon>Laterata</taxon>
        <taxon>Teiioidea</taxon>
        <taxon>Teiidae</taxon>
        <taxon>Salvator</taxon>
    </lineage>
</organism>
<dbReference type="GeneTree" id="ENSGT00390000004520"/>
<dbReference type="GO" id="GO:0032977">
    <property type="term" value="F:membrane insertase activity"/>
    <property type="evidence" value="ECO:0007669"/>
    <property type="project" value="Ensembl"/>
</dbReference>
<dbReference type="OMA" id="QFNDVLW"/>
<sequence length="264" mass="28346">MATPGATGEPLCLSLPVFPRVFLLLLLSSPELLLLAGAAGLRQGEACDSESCGLQLHLEHSFELDDSIRFKKRGTFQWSVGPEPSISLSQKQLTEEERNKLREVAAEGGLYRVRIPRQVLGSTEDGGAEYVTSFVRACSMVESHLSDRLTVHTDVAGNIIGLSIVTVPSSCHGAEVEDVDLELFNTTVLLQQPIPAAVPETAAFIERMEQEQAQKAKNPQEQKSFFAKYWMYIIPIVLFLMMSGAPDAGGQGGGNGGSGGGGGR</sequence>
<evidence type="ECO:0000256" key="6">
    <source>
        <dbReference type="ARBA" id="ARBA00022729"/>
    </source>
</evidence>
<keyword evidence="6" id="KW-0732">Signal</keyword>
<evidence type="ECO:0000256" key="9">
    <source>
        <dbReference type="ARBA" id="ARBA00023136"/>
    </source>
</evidence>
<comment type="subcellular location">
    <subcellularLocation>
        <location evidence="1">Endoplasmic reticulum membrane</location>
        <topology evidence="1">Single-pass type I membrane protein</topology>
    </subcellularLocation>
</comment>
<reference evidence="11" key="2">
    <citation type="submission" date="2025-09" db="UniProtKB">
        <authorList>
            <consortium name="Ensembl"/>
        </authorList>
    </citation>
    <scope>IDENTIFICATION</scope>
</reference>
<proteinExistence type="inferred from homology"/>
<dbReference type="GO" id="GO:0071816">
    <property type="term" value="P:tail-anchored membrane protein insertion into ER membrane"/>
    <property type="evidence" value="ECO:0007669"/>
    <property type="project" value="Ensembl"/>
</dbReference>
<dbReference type="Proteomes" id="UP000694421">
    <property type="component" value="Unplaced"/>
</dbReference>
<feature type="transmembrane region" description="Helical" evidence="10">
    <location>
        <begin position="225"/>
        <end position="245"/>
    </location>
</feature>
<evidence type="ECO:0000313" key="12">
    <source>
        <dbReference type="Proteomes" id="UP000694421"/>
    </source>
</evidence>
<keyword evidence="12" id="KW-1185">Reference proteome</keyword>
<dbReference type="GO" id="GO:0045766">
    <property type="term" value="P:positive regulation of angiogenesis"/>
    <property type="evidence" value="ECO:0007669"/>
    <property type="project" value="Ensembl"/>
</dbReference>
<evidence type="ECO:0000256" key="1">
    <source>
        <dbReference type="ARBA" id="ARBA00004115"/>
    </source>
</evidence>
<name>A0A8D0E5A4_SALMN</name>
<comment type="similarity">
    <text evidence="2">Belongs to the EMC10 family.</text>
</comment>
<dbReference type="GO" id="GO:0001938">
    <property type="term" value="P:positive regulation of endothelial cell proliferation"/>
    <property type="evidence" value="ECO:0007669"/>
    <property type="project" value="Ensembl"/>
</dbReference>
<evidence type="ECO:0000256" key="10">
    <source>
        <dbReference type="SAM" id="Phobius"/>
    </source>
</evidence>
<keyword evidence="5 10" id="KW-0812">Transmembrane</keyword>
<protein>
    <recommendedName>
        <fullName evidence="4">ER membrane protein complex subunit 10</fullName>
    </recommendedName>
</protein>
<evidence type="ECO:0000256" key="3">
    <source>
        <dbReference type="ARBA" id="ARBA00011276"/>
    </source>
</evidence>
<keyword evidence="7" id="KW-0256">Endoplasmic reticulum</keyword>
<evidence type="ECO:0000256" key="5">
    <source>
        <dbReference type="ARBA" id="ARBA00022692"/>
    </source>
</evidence>
<keyword evidence="9 10" id="KW-0472">Membrane</keyword>
<comment type="subunit">
    <text evidence="3">Component of the ER membrane protein complex (EMC).</text>
</comment>
<evidence type="ECO:0000256" key="7">
    <source>
        <dbReference type="ARBA" id="ARBA00022824"/>
    </source>
</evidence>
<evidence type="ECO:0000256" key="2">
    <source>
        <dbReference type="ARBA" id="ARBA00007695"/>
    </source>
</evidence>
<dbReference type="GO" id="GO:0072546">
    <property type="term" value="C:EMC complex"/>
    <property type="evidence" value="ECO:0007669"/>
    <property type="project" value="Ensembl"/>
</dbReference>
<dbReference type="GO" id="GO:0045050">
    <property type="term" value="P:protein insertion into ER membrane by stop-transfer membrane-anchor sequence"/>
    <property type="evidence" value="ECO:0007669"/>
    <property type="project" value="Ensembl"/>
</dbReference>
<keyword evidence="8 10" id="KW-1133">Transmembrane helix</keyword>
<dbReference type="PANTHER" id="PTHR21397">
    <property type="entry name" value="CHROMATIN COMPLEXES SUBUNIT BAP18-RELATED"/>
    <property type="match status" value="1"/>
</dbReference>
<evidence type="ECO:0000256" key="4">
    <source>
        <dbReference type="ARBA" id="ARBA00020105"/>
    </source>
</evidence>
<reference evidence="11" key="1">
    <citation type="submission" date="2025-08" db="UniProtKB">
        <authorList>
            <consortium name="Ensembl"/>
        </authorList>
    </citation>
    <scope>IDENTIFICATION</scope>
</reference>
<dbReference type="CDD" id="cd22209">
    <property type="entry name" value="EMC10"/>
    <property type="match status" value="1"/>
</dbReference>
<feature type="transmembrane region" description="Helical" evidence="10">
    <location>
        <begin position="20"/>
        <end position="41"/>
    </location>
</feature>
<accession>A0A8D0E5A4</accession>
<dbReference type="AlphaFoldDB" id="A0A8D0E5A4"/>
<evidence type="ECO:0000256" key="8">
    <source>
        <dbReference type="ARBA" id="ARBA00022989"/>
    </source>
</evidence>
<dbReference type="Ensembl" id="ENSSMRT00000031063.1">
    <property type="protein sequence ID" value="ENSSMRP00000026579.1"/>
    <property type="gene ID" value="ENSSMRG00000020541.1"/>
</dbReference>
<dbReference type="Pfam" id="PF21203">
    <property type="entry name" value="ECM10"/>
    <property type="match status" value="1"/>
</dbReference>
<evidence type="ECO:0000313" key="11">
    <source>
        <dbReference type="Ensembl" id="ENSSMRP00000026579.1"/>
    </source>
</evidence>
<dbReference type="PANTHER" id="PTHR21397:SF4">
    <property type="entry name" value="ER MEMBRANE PROTEIN COMPLEX SUBUNIT 10"/>
    <property type="match status" value="1"/>
</dbReference>